<dbReference type="Proteomes" id="UP001630127">
    <property type="component" value="Unassembled WGS sequence"/>
</dbReference>
<dbReference type="InterPro" id="IPR015495">
    <property type="entry name" value="Myb_TF_plants"/>
</dbReference>
<dbReference type="PANTHER" id="PTHR10641:SF1377">
    <property type="entry name" value="MYB-RELATED PROTEIN MYB4-LIKE"/>
    <property type="match status" value="1"/>
</dbReference>
<keyword evidence="3" id="KW-0238">DNA-binding</keyword>
<protein>
    <submittedName>
        <fullName evidence="8">Uncharacterized protein</fullName>
    </submittedName>
</protein>
<dbReference type="InterPro" id="IPR009057">
    <property type="entry name" value="Homeodomain-like_sf"/>
</dbReference>
<comment type="caution">
    <text evidence="8">The sequence shown here is derived from an EMBL/GenBank/DDBJ whole genome shotgun (WGS) entry which is preliminary data.</text>
</comment>
<evidence type="ECO:0000256" key="2">
    <source>
        <dbReference type="ARBA" id="ARBA00022737"/>
    </source>
</evidence>
<proteinExistence type="predicted"/>
<dbReference type="Gene3D" id="1.10.10.60">
    <property type="entry name" value="Homeodomain-like"/>
    <property type="match status" value="2"/>
</dbReference>
<evidence type="ECO:0000256" key="4">
    <source>
        <dbReference type="ARBA" id="ARBA00023242"/>
    </source>
</evidence>
<feature type="domain" description="HTH myb-type" evidence="7">
    <location>
        <begin position="62"/>
        <end position="116"/>
    </location>
</feature>
<dbReference type="PANTHER" id="PTHR10641">
    <property type="entry name" value="MYB FAMILY TRANSCRIPTION FACTOR"/>
    <property type="match status" value="1"/>
</dbReference>
<keyword evidence="9" id="KW-1185">Reference proteome</keyword>
<gene>
    <name evidence="8" type="ORF">ACH5RR_028942</name>
</gene>
<evidence type="ECO:0000313" key="8">
    <source>
        <dbReference type="EMBL" id="KAL3509541.1"/>
    </source>
</evidence>
<keyword evidence="4" id="KW-0539">Nucleus</keyword>
<dbReference type="InterPro" id="IPR017930">
    <property type="entry name" value="Myb_dom"/>
</dbReference>
<feature type="compositionally biased region" description="Polar residues" evidence="5">
    <location>
        <begin position="124"/>
        <end position="134"/>
    </location>
</feature>
<accession>A0ABD2YQ83</accession>
<feature type="domain" description="Myb-like" evidence="6">
    <location>
        <begin position="62"/>
        <end position="112"/>
    </location>
</feature>
<dbReference type="CDD" id="cd00167">
    <property type="entry name" value="SANT"/>
    <property type="match status" value="2"/>
</dbReference>
<name>A0ABD2YQ83_9GENT</name>
<organism evidence="8 9">
    <name type="scientific">Cinchona calisaya</name>
    <dbReference type="NCBI Taxonomy" id="153742"/>
    <lineage>
        <taxon>Eukaryota</taxon>
        <taxon>Viridiplantae</taxon>
        <taxon>Streptophyta</taxon>
        <taxon>Embryophyta</taxon>
        <taxon>Tracheophyta</taxon>
        <taxon>Spermatophyta</taxon>
        <taxon>Magnoliopsida</taxon>
        <taxon>eudicotyledons</taxon>
        <taxon>Gunneridae</taxon>
        <taxon>Pentapetalae</taxon>
        <taxon>asterids</taxon>
        <taxon>lamiids</taxon>
        <taxon>Gentianales</taxon>
        <taxon>Rubiaceae</taxon>
        <taxon>Cinchonoideae</taxon>
        <taxon>Cinchoneae</taxon>
        <taxon>Cinchona</taxon>
    </lineage>
</organism>
<dbReference type="GO" id="GO:0003677">
    <property type="term" value="F:DNA binding"/>
    <property type="evidence" value="ECO:0007669"/>
    <property type="project" value="UniProtKB-KW"/>
</dbReference>
<comment type="subcellular location">
    <subcellularLocation>
        <location evidence="1">Nucleus</location>
    </subcellularLocation>
</comment>
<evidence type="ECO:0000256" key="3">
    <source>
        <dbReference type="ARBA" id="ARBA00023125"/>
    </source>
</evidence>
<feature type="region of interest" description="Disordered" evidence="5">
    <location>
        <begin position="113"/>
        <end position="143"/>
    </location>
</feature>
<dbReference type="FunFam" id="1.10.10.60:FF:000001">
    <property type="entry name" value="MYB-related transcription factor"/>
    <property type="match status" value="1"/>
</dbReference>
<dbReference type="GO" id="GO:0005634">
    <property type="term" value="C:nucleus"/>
    <property type="evidence" value="ECO:0007669"/>
    <property type="project" value="UniProtKB-SubCell"/>
</dbReference>
<dbReference type="PROSITE" id="PS50090">
    <property type="entry name" value="MYB_LIKE"/>
    <property type="match status" value="2"/>
</dbReference>
<dbReference type="SMART" id="SM00717">
    <property type="entry name" value="SANT"/>
    <property type="match status" value="2"/>
</dbReference>
<feature type="domain" description="Myb-like" evidence="6">
    <location>
        <begin position="9"/>
        <end position="61"/>
    </location>
</feature>
<evidence type="ECO:0000313" key="9">
    <source>
        <dbReference type="Proteomes" id="UP001630127"/>
    </source>
</evidence>
<dbReference type="EMBL" id="JBJUIK010000012">
    <property type="protein sequence ID" value="KAL3509541.1"/>
    <property type="molecule type" value="Genomic_DNA"/>
</dbReference>
<evidence type="ECO:0000256" key="5">
    <source>
        <dbReference type="SAM" id="MobiDB-lite"/>
    </source>
</evidence>
<dbReference type="Pfam" id="PF00249">
    <property type="entry name" value="Myb_DNA-binding"/>
    <property type="match status" value="2"/>
</dbReference>
<keyword evidence="2" id="KW-0677">Repeat</keyword>
<sequence>MVRTPSIDKNGLKKGAWSKEEDEKLRTYIQKYGHWNWRQLPKFAGLSRCGKSCRLRWMNYLRPGVRRGNYTIEEENLIIKLHKEFGNRWSAIAGKLPGRTDNEIKNHWHAHLRKKQVPKPPKVNDQTEQYNGRSQHVDDADQNQQASSISKFGSIIEKNSGKSQPDIANTNADAFSEVSSLSCDSRLFDAVEWITDYSISSEELFAESFGSFWTEPFILDISHMNNIQWLPPVEDEFMYPFCFLDDGFDSFHELNQ</sequence>
<evidence type="ECO:0000259" key="7">
    <source>
        <dbReference type="PROSITE" id="PS51294"/>
    </source>
</evidence>
<dbReference type="AlphaFoldDB" id="A0ABD2YQ83"/>
<dbReference type="PROSITE" id="PS51294">
    <property type="entry name" value="HTH_MYB"/>
    <property type="match status" value="2"/>
</dbReference>
<evidence type="ECO:0000256" key="1">
    <source>
        <dbReference type="ARBA" id="ARBA00004123"/>
    </source>
</evidence>
<dbReference type="SUPFAM" id="SSF46689">
    <property type="entry name" value="Homeodomain-like"/>
    <property type="match status" value="1"/>
</dbReference>
<reference evidence="8 9" key="1">
    <citation type="submission" date="2024-11" db="EMBL/GenBank/DDBJ databases">
        <title>A near-complete genome assembly of Cinchona calisaya.</title>
        <authorList>
            <person name="Lian D.C."/>
            <person name="Zhao X.W."/>
            <person name="Wei L."/>
        </authorList>
    </citation>
    <scope>NUCLEOTIDE SEQUENCE [LARGE SCALE GENOMIC DNA]</scope>
    <source>
        <tissue evidence="8">Nenye</tissue>
    </source>
</reference>
<dbReference type="InterPro" id="IPR001005">
    <property type="entry name" value="SANT/Myb"/>
</dbReference>
<feature type="domain" description="HTH myb-type" evidence="7">
    <location>
        <begin position="9"/>
        <end position="61"/>
    </location>
</feature>
<evidence type="ECO:0000259" key="6">
    <source>
        <dbReference type="PROSITE" id="PS50090"/>
    </source>
</evidence>